<sequence length="288" mass="31120">MGGYKKPKRQLHRDFLYLDDSAVVNALSAMEAGKVDEIIEQSKVVKEAGLDASLGYGPAKLAAKKGKTADVTANLVRTRTAFSAFDAWYQYLRAEDGLGELTAWDEETRNELEVGDTLEVKARVEFAPVHKVFAIFFAYVDNANKPDSFVTVQTSQLAGIKKVASQARGMVKGADGATSNLVYIYPLAVRSPLLVGALSDNHFVGDKANMDGEYKVVLQVIALLDRGESLAAIRALSDAPRTDAEMAKITEALDGLATASEGMGVTISDADKSFTYPTVMVRPVAIYR</sequence>
<evidence type="ECO:0000313" key="2">
    <source>
        <dbReference type="Proteomes" id="UP001321481"/>
    </source>
</evidence>
<reference evidence="1 2" key="1">
    <citation type="submission" date="2023-05" db="EMBL/GenBank/DDBJ databases">
        <title>Microbacterium dauci sp.nov., Isolated from Carrot Rhizosphere Soil.</title>
        <authorList>
            <person name="Xiao Z."/>
            <person name="Zheng J."/>
        </authorList>
    </citation>
    <scope>NUCLEOTIDE SEQUENCE [LARGE SCALE GENOMIC DNA]</scope>
    <source>
        <strain evidence="1 2">LX3-4</strain>
    </source>
</reference>
<keyword evidence="2" id="KW-1185">Reference proteome</keyword>
<name>A0ABT6ZFL2_9MICO</name>
<dbReference type="Proteomes" id="UP001321481">
    <property type="component" value="Unassembled WGS sequence"/>
</dbReference>
<organism evidence="1 2">
    <name type="scientific">Microbacterium dauci</name>
    <dbReference type="NCBI Taxonomy" id="3048008"/>
    <lineage>
        <taxon>Bacteria</taxon>
        <taxon>Bacillati</taxon>
        <taxon>Actinomycetota</taxon>
        <taxon>Actinomycetes</taxon>
        <taxon>Micrococcales</taxon>
        <taxon>Microbacteriaceae</taxon>
        <taxon>Microbacterium</taxon>
    </lineage>
</organism>
<protein>
    <submittedName>
        <fullName evidence="1">Uncharacterized protein</fullName>
    </submittedName>
</protein>
<proteinExistence type="predicted"/>
<evidence type="ECO:0000313" key="1">
    <source>
        <dbReference type="EMBL" id="MDJ1114944.1"/>
    </source>
</evidence>
<dbReference type="Pfam" id="PF19952">
    <property type="entry name" value="DUF6414"/>
    <property type="match status" value="1"/>
</dbReference>
<comment type="caution">
    <text evidence="1">The sequence shown here is derived from an EMBL/GenBank/DDBJ whole genome shotgun (WGS) entry which is preliminary data.</text>
</comment>
<accession>A0ABT6ZFL2</accession>
<dbReference type="InterPro" id="IPR045633">
    <property type="entry name" value="DUF6414"/>
</dbReference>
<dbReference type="RefSeq" id="WP_283716598.1">
    <property type="nucleotide sequence ID" value="NZ_JASJND010000006.1"/>
</dbReference>
<dbReference type="EMBL" id="JASJND010000006">
    <property type="protein sequence ID" value="MDJ1114944.1"/>
    <property type="molecule type" value="Genomic_DNA"/>
</dbReference>
<gene>
    <name evidence="1" type="ORF">QNI14_10835</name>
</gene>